<proteinExistence type="predicted"/>
<dbReference type="EMBL" id="JBGFUD010002762">
    <property type="protein sequence ID" value="MFH4977970.1"/>
    <property type="molecule type" value="Genomic_DNA"/>
</dbReference>
<accession>A0ABD6ENW5</accession>
<gene>
    <name evidence="1" type="ORF">AB6A40_004679</name>
</gene>
<comment type="caution">
    <text evidence="1">The sequence shown here is derived from an EMBL/GenBank/DDBJ whole genome shotgun (WGS) entry which is preliminary data.</text>
</comment>
<sequence length="102" mass="10637">MEIDDGMARQIDAAEHGACRAADATAVGSRLSSSSLTVLAIILRHCQPSSSCATPTHGVPGNVKTTTPLNAETTLLNQLVVMPTQTEQSFDDDAPCPSSLLE</sequence>
<organism evidence="1 2">
    <name type="scientific">Gnathostoma spinigerum</name>
    <dbReference type="NCBI Taxonomy" id="75299"/>
    <lineage>
        <taxon>Eukaryota</taxon>
        <taxon>Metazoa</taxon>
        <taxon>Ecdysozoa</taxon>
        <taxon>Nematoda</taxon>
        <taxon>Chromadorea</taxon>
        <taxon>Rhabditida</taxon>
        <taxon>Spirurina</taxon>
        <taxon>Gnathostomatomorpha</taxon>
        <taxon>Gnathostomatoidea</taxon>
        <taxon>Gnathostomatidae</taxon>
        <taxon>Gnathostoma</taxon>
    </lineage>
</organism>
<dbReference type="Proteomes" id="UP001608902">
    <property type="component" value="Unassembled WGS sequence"/>
</dbReference>
<keyword evidence="2" id="KW-1185">Reference proteome</keyword>
<evidence type="ECO:0000313" key="1">
    <source>
        <dbReference type="EMBL" id="MFH4977970.1"/>
    </source>
</evidence>
<name>A0ABD6ENW5_9BILA</name>
<dbReference type="AlphaFoldDB" id="A0ABD6ENW5"/>
<reference evidence="1 2" key="1">
    <citation type="submission" date="2024-08" db="EMBL/GenBank/DDBJ databases">
        <title>Gnathostoma spinigerum genome.</title>
        <authorList>
            <person name="Gonzalez-Bertolin B."/>
            <person name="Monzon S."/>
            <person name="Zaballos A."/>
            <person name="Jimenez P."/>
            <person name="Dekumyoy P."/>
            <person name="Varona S."/>
            <person name="Cuesta I."/>
            <person name="Sumanam S."/>
            <person name="Adisakwattana P."/>
            <person name="Gasser R.B."/>
            <person name="Hernandez-Gonzalez A."/>
            <person name="Young N.D."/>
            <person name="Perteguer M.J."/>
        </authorList>
    </citation>
    <scope>NUCLEOTIDE SEQUENCE [LARGE SCALE GENOMIC DNA]</scope>
    <source>
        <strain evidence="1">AL3</strain>
        <tissue evidence="1">Liver</tissue>
    </source>
</reference>
<protein>
    <submittedName>
        <fullName evidence="1">Uncharacterized protein</fullName>
    </submittedName>
</protein>
<evidence type="ECO:0000313" key="2">
    <source>
        <dbReference type="Proteomes" id="UP001608902"/>
    </source>
</evidence>